<dbReference type="RefSeq" id="WP_205110645.1">
    <property type="nucleotide sequence ID" value="NZ_BAAAHT010000014.1"/>
</dbReference>
<keyword evidence="1" id="KW-0472">Membrane</keyword>
<protein>
    <submittedName>
        <fullName evidence="3">Membrane protein YdbT with pleckstrin-like domain</fullName>
    </submittedName>
</protein>
<dbReference type="Pfam" id="PF03703">
    <property type="entry name" value="bPH_2"/>
    <property type="match status" value="1"/>
</dbReference>
<evidence type="ECO:0000256" key="1">
    <source>
        <dbReference type="SAM" id="Phobius"/>
    </source>
</evidence>
<evidence type="ECO:0000313" key="4">
    <source>
        <dbReference type="Proteomes" id="UP000776164"/>
    </source>
</evidence>
<evidence type="ECO:0000259" key="2">
    <source>
        <dbReference type="Pfam" id="PF03703"/>
    </source>
</evidence>
<name>A0ABS2L885_9MICO</name>
<proteinExistence type="predicted"/>
<organism evidence="3 4">
    <name type="scientific">Subtercola frigoramans</name>
    <dbReference type="NCBI Taxonomy" id="120298"/>
    <lineage>
        <taxon>Bacteria</taxon>
        <taxon>Bacillati</taxon>
        <taxon>Actinomycetota</taxon>
        <taxon>Actinomycetes</taxon>
        <taxon>Micrococcales</taxon>
        <taxon>Microbacteriaceae</taxon>
        <taxon>Subtercola</taxon>
    </lineage>
</organism>
<sequence length="168" mass="18451">MTNDITTTVRGPEAPELVIARYRSHGRRLFWPVLVLMAVAAASGYYLGRLPEEWQNLTALGAAIALTVLLGLLPTIAWLARRYTVTNRRVIAVHGVFVRERQEVSLRRGFDVTVRRRGLQAVFRSGDVTIHSGTGHPLVLKDVPDAGLIVRALTDLGDDGFVRTPTAG</sequence>
<dbReference type="PANTHER" id="PTHR37938">
    <property type="entry name" value="BLL0215 PROTEIN"/>
    <property type="match status" value="1"/>
</dbReference>
<feature type="transmembrane region" description="Helical" evidence="1">
    <location>
        <begin position="59"/>
        <end position="80"/>
    </location>
</feature>
<gene>
    <name evidence="3" type="ORF">JOE66_002941</name>
</gene>
<dbReference type="InterPro" id="IPR005182">
    <property type="entry name" value="YdbS-like_PH"/>
</dbReference>
<keyword evidence="1" id="KW-0812">Transmembrane</keyword>
<keyword evidence="4" id="KW-1185">Reference proteome</keyword>
<keyword evidence="1" id="KW-1133">Transmembrane helix</keyword>
<evidence type="ECO:0000313" key="3">
    <source>
        <dbReference type="EMBL" id="MBM7473307.1"/>
    </source>
</evidence>
<feature type="transmembrane region" description="Helical" evidence="1">
    <location>
        <begin position="29"/>
        <end position="47"/>
    </location>
</feature>
<reference evidence="3 4" key="1">
    <citation type="submission" date="2021-01" db="EMBL/GenBank/DDBJ databases">
        <title>Sequencing the genomes of 1000 actinobacteria strains.</title>
        <authorList>
            <person name="Klenk H.-P."/>
        </authorList>
    </citation>
    <scope>NUCLEOTIDE SEQUENCE [LARGE SCALE GENOMIC DNA]</scope>
    <source>
        <strain evidence="3 4">DSM 13057</strain>
    </source>
</reference>
<comment type="caution">
    <text evidence="3">The sequence shown here is derived from an EMBL/GenBank/DDBJ whole genome shotgun (WGS) entry which is preliminary data.</text>
</comment>
<feature type="domain" description="YdbS-like PH" evidence="2">
    <location>
        <begin position="78"/>
        <end position="147"/>
    </location>
</feature>
<accession>A0ABS2L885</accession>
<dbReference type="Proteomes" id="UP000776164">
    <property type="component" value="Unassembled WGS sequence"/>
</dbReference>
<dbReference type="PANTHER" id="PTHR37938:SF1">
    <property type="entry name" value="BLL0215 PROTEIN"/>
    <property type="match status" value="1"/>
</dbReference>
<dbReference type="EMBL" id="JAFBBU010000001">
    <property type="protein sequence ID" value="MBM7473307.1"/>
    <property type="molecule type" value="Genomic_DNA"/>
</dbReference>